<reference evidence="2" key="1">
    <citation type="submission" date="2019-08" db="EMBL/GenBank/DDBJ databases">
        <authorList>
            <person name="Kucharzyk K."/>
            <person name="Murdoch R.W."/>
            <person name="Higgins S."/>
            <person name="Loffler F."/>
        </authorList>
    </citation>
    <scope>NUCLEOTIDE SEQUENCE</scope>
</reference>
<feature type="region of interest" description="Disordered" evidence="1">
    <location>
        <begin position="1"/>
        <end position="45"/>
    </location>
</feature>
<name>A0A645GIQ0_9ZZZZ</name>
<evidence type="ECO:0000256" key="1">
    <source>
        <dbReference type="SAM" id="MobiDB-lite"/>
    </source>
</evidence>
<dbReference type="EMBL" id="VSSQ01072360">
    <property type="protein sequence ID" value="MPN23764.1"/>
    <property type="molecule type" value="Genomic_DNA"/>
</dbReference>
<feature type="compositionally biased region" description="Low complexity" evidence="1">
    <location>
        <begin position="20"/>
        <end position="31"/>
    </location>
</feature>
<gene>
    <name evidence="2" type="ORF">SDC9_171157</name>
</gene>
<accession>A0A645GIQ0</accession>
<organism evidence="2">
    <name type="scientific">bioreactor metagenome</name>
    <dbReference type="NCBI Taxonomy" id="1076179"/>
    <lineage>
        <taxon>unclassified sequences</taxon>
        <taxon>metagenomes</taxon>
        <taxon>ecological metagenomes</taxon>
    </lineage>
</organism>
<sequence>MEHKKDECGRNSGEDTLNHVGGVADDVGGVDPDVDKNLVRLSGGP</sequence>
<evidence type="ECO:0000313" key="2">
    <source>
        <dbReference type="EMBL" id="MPN23764.1"/>
    </source>
</evidence>
<feature type="compositionally biased region" description="Basic and acidic residues" evidence="1">
    <location>
        <begin position="1"/>
        <end position="17"/>
    </location>
</feature>
<protein>
    <submittedName>
        <fullName evidence="2">Uncharacterized protein</fullName>
    </submittedName>
</protein>
<comment type="caution">
    <text evidence="2">The sequence shown here is derived from an EMBL/GenBank/DDBJ whole genome shotgun (WGS) entry which is preliminary data.</text>
</comment>
<dbReference type="AlphaFoldDB" id="A0A645GIQ0"/>
<proteinExistence type="predicted"/>